<dbReference type="AlphaFoldDB" id="A0A9P6R3C1"/>
<evidence type="ECO:0000313" key="5">
    <source>
        <dbReference type="EMBL" id="KAG0311797.1"/>
    </source>
</evidence>
<protein>
    <submittedName>
        <fullName evidence="5">YEATS domain-containing protein 2</fullName>
    </submittedName>
</protein>
<dbReference type="PROSITE" id="PS51037">
    <property type="entry name" value="YEATS"/>
    <property type="match status" value="1"/>
</dbReference>
<dbReference type="InterPro" id="IPR005033">
    <property type="entry name" value="YEATS"/>
</dbReference>
<evidence type="ECO:0000256" key="3">
    <source>
        <dbReference type="SAM" id="MobiDB-lite"/>
    </source>
</evidence>
<feature type="region of interest" description="Disordered" evidence="3">
    <location>
        <begin position="253"/>
        <end position="444"/>
    </location>
</feature>
<reference evidence="5" key="1">
    <citation type="journal article" date="2020" name="Fungal Divers.">
        <title>Resolving the Mortierellaceae phylogeny through synthesis of multi-gene phylogenetics and phylogenomics.</title>
        <authorList>
            <person name="Vandepol N."/>
            <person name="Liber J."/>
            <person name="Desiro A."/>
            <person name="Na H."/>
            <person name="Kennedy M."/>
            <person name="Barry K."/>
            <person name="Grigoriev I.V."/>
            <person name="Miller A.N."/>
            <person name="O'Donnell K."/>
            <person name="Stajich J.E."/>
            <person name="Bonito G."/>
        </authorList>
    </citation>
    <scope>NUCLEOTIDE SEQUENCE</scope>
    <source>
        <strain evidence="5">NVP60</strain>
    </source>
</reference>
<evidence type="ECO:0000259" key="4">
    <source>
        <dbReference type="PROSITE" id="PS51037"/>
    </source>
</evidence>
<dbReference type="Pfam" id="PF03366">
    <property type="entry name" value="YEATS"/>
    <property type="match status" value="1"/>
</dbReference>
<organism evidence="5 6">
    <name type="scientific">Linnemannia gamsii</name>
    <dbReference type="NCBI Taxonomy" id="64522"/>
    <lineage>
        <taxon>Eukaryota</taxon>
        <taxon>Fungi</taxon>
        <taxon>Fungi incertae sedis</taxon>
        <taxon>Mucoromycota</taxon>
        <taxon>Mortierellomycotina</taxon>
        <taxon>Mortierellomycetes</taxon>
        <taxon>Mortierellales</taxon>
        <taxon>Mortierellaceae</taxon>
        <taxon>Linnemannia</taxon>
    </lineage>
</organism>
<feature type="domain" description="YEATS" evidence="4">
    <location>
        <begin position="529"/>
        <end position="669"/>
    </location>
</feature>
<dbReference type="Gene3D" id="2.60.40.1970">
    <property type="entry name" value="YEATS domain"/>
    <property type="match status" value="1"/>
</dbReference>
<feature type="compositionally biased region" description="Gly residues" evidence="3">
    <location>
        <begin position="299"/>
        <end position="308"/>
    </location>
</feature>
<dbReference type="InterPro" id="IPR055129">
    <property type="entry name" value="YEATS_dom"/>
</dbReference>
<feature type="compositionally biased region" description="Polar residues" evidence="3">
    <location>
        <begin position="430"/>
        <end position="439"/>
    </location>
</feature>
<feature type="compositionally biased region" description="Low complexity" evidence="3">
    <location>
        <begin position="276"/>
        <end position="287"/>
    </location>
</feature>
<feature type="compositionally biased region" description="Acidic residues" evidence="3">
    <location>
        <begin position="336"/>
        <end position="346"/>
    </location>
</feature>
<dbReference type="Proteomes" id="UP000823405">
    <property type="component" value="Unassembled WGS sequence"/>
</dbReference>
<gene>
    <name evidence="5" type="primary">YEATS2</name>
    <name evidence="5" type="ORF">BGZ97_011631</name>
</gene>
<dbReference type="CDD" id="cd16907">
    <property type="entry name" value="YEATS_YEATS2_like"/>
    <property type="match status" value="1"/>
</dbReference>
<dbReference type="GO" id="GO:0005634">
    <property type="term" value="C:nucleus"/>
    <property type="evidence" value="ECO:0007669"/>
    <property type="project" value="UniProtKB-SubCell"/>
</dbReference>
<dbReference type="InterPro" id="IPR038704">
    <property type="entry name" value="YEAST_sf"/>
</dbReference>
<evidence type="ECO:0000256" key="2">
    <source>
        <dbReference type="PROSITE-ProRule" id="PRU00376"/>
    </source>
</evidence>
<feature type="compositionally biased region" description="Low complexity" evidence="3">
    <location>
        <begin position="408"/>
        <end position="420"/>
    </location>
</feature>
<feature type="region of interest" description="Disordered" evidence="3">
    <location>
        <begin position="696"/>
        <end position="733"/>
    </location>
</feature>
<dbReference type="GO" id="GO:0006355">
    <property type="term" value="P:regulation of DNA-templated transcription"/>
    <property type="evidence" value="ECO:0007669"/>
    <property type="project" value="InterPro"/>
</dbReference>
<dbReference type="OrthoDB" id="1741717at2759"/>
<accession>A0A9P6R3C1</accession>
<evidence type="ECO:0000313" key="6">
    <source>
        <dbReference type="Proteomes" id="UP000823405"/>
    </source>
</evidence>
<dbReference type="EMBL" id="JAAAIN010000678">
    <property type="protein sequence ID" value="KAG0311797.1"/>
    <property type="molecule type" value="Genomic_DNA"/>
</dbReference>
<feature type="compositionally biased region" description="Polar residues" evidence="3">
    <location>
        <begin position="377"/>
        <end position="392"/>
    </location>
</feature>
<evidence type="ECO:0000256" key="1">
    <source>
        <dbReference type="ARBA" id="ARBA00023242"/>
    </source>
</evidence>
<dbReference type="GO" id="GO:0000785">
    <property type="term" value="C:chromatin"/>
    <property type="evidence" value="ECO:0007669"/>
    <property type="project" value="UniProtKB-ARBA"/>
</dbReference>
<name>A0A9P6R3C1_9FUNG</name>
<dbReference type="InterPro" id="IPR058706">
    <property type="entry name" value="zf-C2H2_AHC1-like"/>
</dbReference>
<comment type="subcellular location">
    <subcellularLocation>
        <location evidence="2">Nucleus</location>
    </subcellularLocation>
</comment>
<keyword evidence="1 2" id="KW-0539">Nucleus</keyword>
<keyword evidence="6" id="KW-1185">Reference proteome</keyword>
<comment type="caution">
    <text evidence="5">The sequence shown here is derived from an EMBL/GenBank/DDBJ whole genome shotgun (WGS) entry which is preliminary data.</text>
</comment>
<dbReference type="PANTHER" id="PTHR23195">
    <property type="entry name" value="YEATS DOMAIN"/>
    <property type="match status" value="1"/>
</dbReference>
<feature type="region of interest" description="Disordered" evidence="3">
    <location>
        <begin position="1029"/>
        <end position="1049"/>
    </location>
</feature>
<feature type="region of interest" description="Disordered" evidence="3">
    <location>
        <begin position="111"/>
        <end position="138"/>
    </location>
</feature>
<sequence length="1090" mass="118531">MSLQAGNDTSGIVVATPTESSSIDITMTTPETANTPLSEQHFHLQQHQQIDPRTAATRQKVVDIIDHQFDLEILLRHAEGASISQELAKAERMLEDLRHAILSERQGAPFGNSTISRTLGNSNVQQNPYTSQRQSSRRATAYYGRDLRQPEALYAVRADGQFVRLGCPRCDRYDFGSIQGLVNHMRLSHKQVFKNTEEGVRFCGIVVPSSEVPLDHPCRTKVVFSSLGVNDGQHGQQDFPKPTIKIYDEDVDLESEDGRARNKRSATDFPQPPRKNSAASINSSSNAGTEDESDTSGVASGGENGLGAGKRRRSSLALSLARPQKGKSDSRPANDSDSDGSDEESGNEAPQRPTAGKGPMRKYGSVSQGASPVIPNGGQTPRTPAINTSGLASSIRPGVGTTFTLPDSRMSSAASSRANSPGLHPLMSENDVSGPSSPISGFPAAVESRTTPAIQPAATRRAPAENITIPAVPAPPAPASAAPKLIQPTPFAVTPQPQQPPQQHQMQPPIISFGANAIQGGVPTPLDTVGSRFYVKRRVVVGNVSKYLPEEKRDPRLREFPYKWMIYVDGTPKPEDITAYIAKVEFHLHESYKPNHIVTVSEAPFHLSRYAWGETQIKVRLFFHDERNKPVEVYHRLALDPTHCGRQVHGRERHVDLELDRNTTFLAAVPFPTRSKRSGARNNLILNSAAEVAMADGADEDEQELQNTLSGPGAGRSRAAGESSSQAQNGGSAIVDTVRAASVDEGLPRRTKAKETTLFYCKACGSLWKQHRDGALGVAGAASEPVLLNEETGQRIPNCPHHPRYHAVKDMNEEDRLWLSLLTGRSKNKFALDMLKNCGIVDGTGRPISALDRMNMELQQPFDSAMDLDIGDSEWPQPDSINVGIDIDPNSTLALTPAQRIKAEQLTEAFQKMEVYKCRRSEIDWVLSVMDELKLKTLSLDGGTGAGTGGSRSGLRDRDQEQERLLDAPGQDRVPESMAQRAVVGGLLVQATKAFLGSILSKAVKVHRAETEAEKGPESIMMELDSLNASEDEAEVEKAEGSGSSGKKVSDKLLVPHHLYQAIQDNPEELDFLTSQYEDMEGMGEMMVGL</sequence>
<feature type="compositionally biased region" description="Low complexity" evidence="3">
    <location>
        <begin position="715"/>
        <end position="728"/>
    </location>
</feature>
<proteinExistence type="predicted"/>
<feature type="region of interest" description="Disordered" evidence="3">
    <location>
        <begin position="940"/>
        <end position="961"/>
    </location>
</feature>
<dbReference type="Pfam" id="PF25909">
    <property type="entry name" value="zf-C2H2_AHC1"/>
    <property type="match status" value="1"/>
</dbReference>
<feature type="compositionally biased region" description="Gly residues" evidence="3">
    <location>
        <begin position="942"/>
        <end position="952"/>
    </location>
</feature>